<dbReference type="Proteomes" id="UP000077763">
    <property type="component" value="Unassembled WGS sequence"/>
</dbReference>
<feature type="transmembrane region" description="Helical" evidence="1">
    <location>
        <begin position="145"/>
        <end position="169"/>
    </location>
</feature>
<evidence type="ECO:0000313" key="2">
    <source>
        <dbReference type="EMBL" id="OAI09410.1"/>
    </source>
</evidence>
<dbReference type="AlphaFoldDB" id="A0A177MWL0"/>
<sequence>MLATEKPKKRMEMTEYQSRQLQFSGSGGEYFRIWIVNVCLSIVTLGVYSAWAKVKRNQYFYRHTTLAGASFDYHGDPKAILKGRIVAFLLFACYTLVGKFDQVAGSAILLVIIVAMPWLLMRSLRFRLHNTSYRGLRFAFHGSTGAAYFNFLLLPVSSALTLGLLWPLAQQSMARYTRENSTYGSEFFKFFADSGAYYRIYFMTIFIGVLVFAGLMAGVMLLGSKELISVEAGQLVAMSVLVASIGTYLALFLLAYPYVAARLQNLVWNNTQLGPHGFRAQLRAREMLGIMFGNVLLTLLTLGLYKPFADIRLARYRIEHVALLTRGSIDEFVAGLQTNTSAAGEEMAEMFDFDIAL</sequence>
<reference evidence="2 3" key="1">
    <citation type="submission" date="2016-03" db="EMBL/GenBank/DDBJ databases">
        <authorList>
            <person name="Ploux O."/>
        </authorList>
    </citation>
    <scope>NUCLEOTIDE SEQUENCE [LARGE SCALE GENOMIC DNA]</scope>
    <source>
        <strain evidence="2 3">R-45371</strain>
    </source>
</reference>
<evidence type="ECO:0008006" key="4">
    <source>
        <dbReference type="Google" id="ProtNLM"/>
    </source>
</evidence>
<accession>A0A177MWL0</accession>
<comment type="caution">
    <text evidence="2">The sequence shown here is derived from an EMBL/GenBank/DDBJ whole genome shotgun (WGS) entry which is preliminary data.</text>
</comment>
<name>A0A177MWL0_METMH</name>
<feature type="transmembrane region" description="Helical" evidence="1">
    <location>
        <begin position="31"/>
        <end position="52"/>
    </location>
</feature>
<gene>
    <name evidence="2" type="ORF">A1353_03640</name>
</gene>
<keyword evidence="1" id="KW-1133">Transmembrane helix</keyword>
<feature type="transmembrane region" description="Helical" evidence="1">
    <location>
        <begin position="103"/>
        <end position="124"/>
    </location>
</feature>
<feature type="transmembrane region" description="Helical" evidence="1">
    <location>
        <begin position="287"/>
        <end position="305"/>
    </location>
</feature>
<feature type="transmembrane region" description="Helical" evidence="1">
    <location>
        <begin position="235"/>
        <end position="259"/>
    </location>
</feature>
<evidence type="ECO:0000313" key="3">
    <source>
        <dbReference type="Proteomes" id="UP000077763"/>
    </source>
</evidence>
<feature type="transmembrane region" description="Helical" evidence="1">
    <location>
        <begin position="200"/>
        <end position="223"/>
    </location>
</feature>
<evidence type="ECO:0000256" key="1">
    <source>
        <dbReference type="SAM" id="Phobius"/>
    </source>
</evidence>
<keyword evidence="1" id="KW-0472">Membrane</keyword>
<dbReference type="Pfam" id="PF05987">
    <property type="entry name" value="DUF898"/>
    <property type="match status" value="1"/>
</dbReference>
<dbReference type="EMBL" id="LUUH01000002">
    <property type="protein sequence ID" value="OAI09410.1"/>
    <property type="molecule type" value="Genomic_DNA"/>
</dbReference>
<protein>
    <recommendedName>
        <fullName evidence="4">DUF898 domain-containing protein</fullName>
    </recommendedName>
</protein>
<keyword evidence="1" id="KW-0812">Transmembrane</keyword>
<organism evidence="2 3">
    <name type="scientific">Methylomonas methanica</name>
    <dbReference type="NCBI Taxonomy" id="421"/>
    <lineage>
        <taxon>Bacteria</taxon>
        <taxon>Pseudomonadati</taxon>
        <taxon>Pseudomonadota</taxon>
        <taxon>Gammaproteobacteria</taxon>
        <taxon>Methylococcales</taxon>
        <taxon>Methylococcaceae</taxon>
        <taxon>Methylomonas</taxon>
    </lineage>
</organism>
<dbReference type="InterPro" id="IPR010295">
    <property type="entry name" value="DUF898"/>
</dbReference>
<proteinExistence type="predicted"/>
<feature type="transmembrane region" description="Helical" evidence="1">
    <location>
        <begin position="79"/>
        <end position="97"/>
    </location>
</feature>